<dbReference type="SMART" id="SM00448">
    <property type="entry name" value="REC"/>
    <property type="match status" value="1"/>
</dbReference>
<evidence type="ECO:0000256" key="11">
    <source>
        <dbReference type="ARBA" id="ARBA00023136"/>
    </source>
</evidence>
<dbReference type="InterPro" id="IPR005467">
    <property type="entry name" value="His_kinase_dom"/>
</dbReference>
<dbReference type="GO" id="GO:0005886">
    <property type="term" value="C:plasma membrane"/>
    <property type="evidence" value="ECO:0007669"/>
    <property type="project" value="UniProtKB-SubCell"/>
</dbReference>
<dbReference type="InterPro" id="IPR003661">
    <property type="entry name" value="HisK_dim/P_dom"/>
</dbReference>
<dbReference type="SUPFAM" id="SSF47226">
    <property type="entry name" value="Histidine-containing phosphotransfer domain, HPT domain"/>
    <property type="match status" value="1"/>
</dbReference>
<comment type="catalytic activity">
    <reaction evidence="1">
        <text>ATP + protein L-histidine = ADP + protein N-phospho-L-histidine.</text>
        <dbReference type="EC" id="2.7.13.3"/>
    </reaction>
</comment>
<comment type="caution">
    <text evidence="18">The sequence shown here is derived from an EMBL/GenBank/DDBJ whole genome shotgun (WGS) entry which is preliminary data.</text>
</comment>
<dbReference type="CDD" id="cd17546">
    <property type="entry name" value="REC_hyHK_CKI1_RcsC-like"/>
    <property type="match status" value="1"/>
</dbReference>
<evidence type="ECO:0000313" key="18">
    <source>
        <dbReference type="EMBL" id="ESR23865.1"/>
    </source>
</evidence>
<evidence type="ECO:0000256" key="10">
    <source>
        <dbReference type="ARBA" id="ARBA00023012"/>
    </source>
</evidence>
<dbReference type="InterPro" id="IPR036641">
    <property type="entry name" value="HPT_dom_sf"/>
</dbReference>
<accession>V4RKT1</accession>
<evidence type="ECO:0000256" key="13">
    <source>
        <dbReference type="PROSITE-ProRule" id="PRU00169"/>
    </source>
</evidence>
<keyword evidence="6 14" id="KW-0812">Transmembrane</keyword>
<evidence type="ECO:0000256" key="7">
    <source>
        <dbReference type="ARBA" id="ARBA00022741"/>
    </source>
</evidence>
<keyword evidence="9 14" id="KW-1133">Transmembrane helix</keyword>
<dbReference type="EMBL" id="AWXZ01000037">
    <property type="protein sequence ID" value="ESR23865.1"/>
    <property type="molecule type" value="Genomic_DNA"/>
</dbReference>
<dbReference type="InterPro" id="IPR036097">
    <property type="entry name" value="HisK_dim/P_sf"/>
</dbReference>
<dbReference type="InterPro" id="IPR011006">
    <property type="entry name" value="CheY-like_superfamily"/>
</dbReference>
<evidence type="ECO:0000259" key="15">
    <source>
        <dbReference type="PROSITE" id="PS50109"/>
    </source>
</evidence>
<keyword evidence="11 14" id="KW-0472">Membrane</keyword>
<evidence type="ECO:0000256" key="12">
    <source>
        <dbReference type="PROSITE-ProRule" id="PRU00110"/>
    </source>
</evidence>
<evidence type="ECO:0000256" key="6">
    <source>
        <dbReference type="ARBA" id="ARBA00022692"/>
    </source>
</evidence>
<feature type="transmembrane region" description="Helical" evidence="14">
    <location>
        <begin position="65"/>
        <end position="85"/>
    </location>
</feature>
<evidence type="ECO:0000256" key="9">
    <source>
        <dbReference type="ARBA" id="ARBA00022989"/>
    </source>
</evidence>
<dbReference type="Gene3D" id="3.30.565.10">
    <property type="entry name" value="Histidine kinase-like ATPase, C-terminal domain"/>
    <property type="match status" value="1"/>
</dbReference>
<dbReference type="InterPro" id="IPR008207">
    <property type="entry name" value="Sig_transdc_His_kin_Hpt_dom"/>
</dbReference>
<gene>
    <name evidence="18" type="ORF">N177_2810</name>
</gene>
<evidence type="ECO:0000256" key="3">
    <source>
        <dbReference type="ARBA" id="ARBA00012438"/>
    </source>
</evidence>
<sequence>MAGARFNMMRLSTAIGWVRRRLRERPDTEHEITLNRLAIGTFLLLFVLGAEVIDPELGREMLERTAIFFAVFYLTSFAIFAHILVFPGVSPARRVLSAFHDIGMVAYAAAAGGPETGFFYPVFLWAIFGNGFRFGLPYLYASMGISFVCFTAVLFATGYWWDHPGLAVALDLTLLILPLYASLLIRRLQEAKRQAEEANKAKSLFLASVSHELRTPLNAIIGLSDLLDDTKRDRKDAEMIGAIGKSGRHLLEMIDELLDFSRLEAGRMPSNPTELDLYDLLARVRSILKVQADQKDLALCTTVSAGTPRWVMADARHLEEILVNLTSNAVKFTDEGQVRITLQALSVEKESSVLRFEVSDTGIGIAPDAQKKVFESFTQADETIIDRFGGTGLGLSICKQLVEMMGGSIGLDSSPGEGSTFWFELPLPTIEHERMPLPEGAEIVVVSRDERLLDLVEMVAPNARLFSVPVAAQRCLDSIGPDGAVALVEEEFAGDVTLDPDRVAGILATGPDGGRFSLREMPPSIAGRLRLPASEASLQTALEIAAVALASGAAYTRPSLGEGVRRSLRILVAEDNKTNQMVIQKILERAGHAVTLADNGEIAVDLLREGAFDAVIMDVNMPVMNGIEAAKLYRFAALGQKRIPIIALTADATAATRARCEEAGMDACATKPIEARQLLALVAEMTAEDEPPIPDGEDVVPLEAHPAFGPRAGDALRMGTLRDLESLGGTEFVRDLVDQFLLDAARLLQELAVAVERGDAAMFAEVAHALRSAAANVGVQTMYEHCLAWRQPTPDEVASNGDERIAILRNDLEVARDLFRRHLETDREARSSVG</sequence>
<feature type="modified residue" description="4-aspartylphosphate" evidence="13">
    <location>
        <position position="618"/>
    </location>
</feature>
<dbReference type="PROSITE" id="PS50894">
    <property type="entry name" value="HPT"/>
    <property type="match status" value="1"/>
</dbReference>
<dbReference type="AlphaFoldDB" id="V4RKT1"/>
<reference evidence="18 19" key="1">
    <citation type="journal article" date="2014" name="Genome Announc.">
        <title>Draft Genome Sequence of Lutibaculum baratangense Strain AMV1T, Isolated from a Mud Volcano in Andamans, India.</title>
        <authorList>
            <person name="Singh A."/>
            <person name="Sreenivas A."/>
            <person name="Sathyanarayana Reddy G."/>
            <person name="Pinnaka A.K."/>
            <person name="Shivaji S."/>
        </authorList>
    </citation>
    <scope>NUCLEOTIDE SEQUENCE [LARGE SCALE GENOMIC DNA]</scope>
    <source>
        <strain evidence="18 19">AMV1</strain>
    </source>
</reference>
<proteinExistence type="predicted"/>
<dbReference type="Gene3D" id="1.20.120.160">
    <property type="entry name" value="HPT domain"/>
    <property type="match status" value="1"/>
</dbReference>
<dbReference type="InterPro" id="IPR036890">
    <property type="entry name" value="HATPase_C_sf"/>
</dbReference>
<dbReference type="SUPFAM" id="SSF55874">
    <property type="entry name" value="ATPase domain of HSP90 chaperone/DNA topoisomerase II/histidine kinase"/>
    <property type="match status" value="1"/>
</dbReference>
<keyword evidence="5 13" id="KW-0597">Phosphoprotein</keyword>
<dbReference type="GO" id="GO:0005524">
    <property type="term" value="F:ATP binding"/>
    <property type="evidence" value="ECO:0007669"/>
    <property type="project" value="UniProtKB-KW"/>
</dbReference>
<dbReference type="SUPFAM" id="SSF47384">
    <property type="entry name" value="Homodimeric domain of signal transducing histidine kinase"/>
    <property type="match status" value="1"/>
</dbReference>
<dbReference type="GO" id="GO:0000155">
    <property type="term" value="F:phosphorelay sensor kinase activity"/>
    <property type="evidence" value="ECO:0007669"/>
    <property type="project" value="InterPro"/>
</dbReference>
<dbReference type="Gene3D" id="1.10.287.130">
    <property type="match status" value="1"/>
</dbReference>
<evidence type="ECO:0000256" key="5">
    <source>
        <dbReference type="ARBA" id="ARBA00022553"/>
    </source>
</evidence>
<dbReference type="SMART" id="SM00388">
    <property type="entry name" value="HisKA"/>
    <property type="match status" value="1"/>
</dbReference>
<keyword evidence="19" id="KW-1185">Reference proteome</keyword>
<dbReference type="CDD" id="cd16922">
    <property type="entry name" value="HATPase_EvgS-ArcB-TorS-like"/>
    <property type="match status" value="1"/>
</dbReference>
<keyword evidence="10" id="KW-0902">Two-component regulatory system</keyword>
<dbReference type="STRING" id="631454.N177_2810"/>
<dbReference type="CDD" id="cd00082">
    <property type="entry name" value="HisKA"/>
    <property type="match status" value="1"/>
</dbReference>
<dbReference type="Proteomes" id="UP000017819">
    <property type="component" value="Unassembled WGS sequence"/>
</dbReference>
<feature type="transmembrane region" description="Helical" evidence="14">
    <location>
        <begin position="138"/>
        <end position="160"/>
    </location>
</feature>
<dbReference type="eggNOG" id="COG0642">
    <property type="taxonomic scope" value="Bacteria"/>
</dbReference>
<dbReference type="InterPro" id="IPR001789">
    <property type="entry name" value="Sig_transdc_resp-reg_receiver"/>
</dbReference>
<dbReference type="PANTHER" id="PTHR45339:SF1">
    <property type="entry name" value="HYBRID SIGNAL TRANSDUCTION HISTIDINE KINASE J"/>
    <property type="match status" value="1"/>
</dbReference>
<dbReference type="Pfam" id="PF01627">
    <property type="entry name" value="Hpt"/>
    <property type="match status" value="1"/>
</dbReference>
<evidence type="ECO:0000259" key="17">
    <source>
        <dbReference type="PROSITE" id="PS50894"/>
    </source>
</evidence>
<dbReference type="PRINTS" id="PR00344">
    <property type="entry name" value="BCTRLSENSOR"/>
</dbReference>
<dbReference type="Gene3D" id="3.40.50.2300">
    <property type="match status" value="1"/>
</dbReference>
<evidence type="ECO:0000256" key="4">
    <source>
        <dbReference type="ARBA" id="ARBA00022475"/>
    </source>
</evidence>
<dbReference type="EC" id="2.7.13.3" evidence="3"/>
<dbReference type="PROSITE" id="PS50110">
    <property type="entry name" value="RESPONSE_REGULATORY"/>
    <property type="match status" value="1"/>
</dbReference>
<evidence type="ECO:0000256" key="8">
    <source>
        <dbReference type="ARBA" id="ARBA00022840"/>
    </source>
</evidence>
<dbReference type="Pfam" id="PF00072">
    <property type="entry name" value="Response_reg"/>
    <property type="match status" value="1"/>
</dbReference>
<dbReference type="Pfam" id="PF02518">
    <property type="entry name" value="HATPase_c"/>
    <property type="match status" value="1"/>
</dbReference>
<feature type="domain" description="Histidine kinase" evidence="15">
    <location>
        <begin position="208"/>
        <end position="429"/>
    </location>
</feature>
<dbReference type="InterPro" id="IPR004358">
    <property type="entry name" value="Sig_transdc_His_kin-like_C"/>
</dbReference>
<evidence type="ECO:0000259" key="16">
    <source>
        <dbReference type="PROSITE" id="PS50110"/>
    </source>
</evidence>
<comment type="subcellular location">
    <subcellularLocation>
        <location evidence="2">Cell membrane</location>
        <topology evidence="2">Multi-pass membrane protein</topology>
    </subcellularLocation>
</comment>
<feature type="transmembrane region" description="Helical" evidence="14">
    <location>
        <begin position="166"/>
        <end position="185"/>
    </location>
</feature>
<keyword evidence="7" id="KW-0547">Nucleotide-binding</keyword>
<feature type="transmembrane region" description="Helical" evidence="14">
    <location>
        <begin position="105"/>
        <end position="126"/>
    </location>
</feature>
<dbReference type="FunFam" id="3.30.565.10:FF:000010">
    <property type="entry name" value="Sensor histidine kinase RcsC"/>
    <property type="match status" value="1"/>
</dbReference>
<feature type="domain" description="HPt" evidence="17">
    <location>
        <begin position="729"/>
        <end position="822"/>
    </location>
</feature>
<protein>
    <recommendedName>
        <fullName evidence="3">histidine kinase</fullName>
        <ecNumber evidence="3">2.7.13.3</ecNumber>
    </recommendedName>
</protein>
<dbReference type="Pfam" id="PF00512">
    <property type="entry name" value="HisKA"/>
    <property type="match status" value="1"/>
</dbReference>
<keyword evidence="4" id="KW-1003">Cell membrane</keyword>
<evidence type="ECO:0000256" key="1">
    <source>
        <dbReference type="ARBA" id="ARBA00000085"/>
    </source>
</evidence>
<dbReference type="eggNOG" id="COG2205">
    <property type="taxonomic scope" value="Bacteria"/>
</dbReference>
<evidence type="ECO:0000313" key="19">
    <source>
        <dbReference type="Proteomes" id="UP000017819"/>
    </source>
</evidence>
<evidence type="ECO:0000256" key="2">
    <source>
        <dbReference type="ARBA" id="ARBA00004651"/>
    </source>
</evidence>
<dbReference type="SUPFAM" id="SSF52172">
    <property type="entry name" value="CheY-like"/>
    <property type="match status" value="1"/>
</dbReference>
<dbReference type="PANTHER" id="PTHR45339">
    <property type="entry name" value="HYBRID SIGNAL TRANSDUCTION HISTIDINE KINASE J"/>
    <property type="match status" value="1"/>
</dbReference>
<feature type="domain" description="Response regulatory" evidence="16">
    <location>
        <begin position="569"/>
        <end position="686"/>
    </location>
</feature>
<feature type="modified residue" description="Phosphohistidine" evidence="12">
    <location>
        <position position="768"/>
    </location>
</feature>
<keyword evidence="8" id="KW-0067">ATP-binding</keyword>
<feature type="transmembrane region" description="Helical" evidence="14">
    <location>
        <begin position="33"/>
        <end position="53"/>
    </location>
</feature>
<dbReference type="PROSITE" id="PS50109">
    <property type="entry name" value="HIS_KIN"/>
    <property type="match status" value="1"/>
</dbReference>
<dbReference type="InterPro" id="IPR003594">
    <property type="entry name" value="HATPase_dom"/>
</dbReference>
<organism evidence="18 19">
    <name type="scientific">Lutibaculum baratangense AMV1</name>
    <dbReference type="NCBI Taxonomy" id="631454"/>
    <lineage>
        <taxon>Bacteria</taxon>
        <taxon>Pseudomonadati</taxon>
        <taxon>Pseudomonadota</taxon>
        <taxon>Alphaproteobacteria</taxon>
        <taxon>Hyphomicrobiales</taxon>
        <taxon>Tepidamorphaceae</taxon>
        <taxon>Lutibaculum</taxon>
    </lineage>
</organism>
<name>V4RKT1_9HYPH</name>
<dbReference type="SMART" id="SM00387">
    <property type="entry name" value="HATPase_c"/>
    <property type="match status" value="1"/>
</dbReference>
<evidence type="ECO:0000256" key="14">
    <source>
        <dbReference type="SAM" id="Phobius"/>
    </source>
</evidence>